<dbReference type="InterPro" id="IPR014118">
    <property type="entry name" value="T4SS_TraV"/>
</dbReference>
<sequence>MNRPIRKAGTLAMPACVLLLLAGCSAAFNPIGSNTYDCNRKQDPSSIYCHSFRAVEASTNGRLPDSRFDTELKFSQYDKATDIAPPTRSDVGRPPLLTGSGEPVRLGSGGMASPGTASSDIGTPAELPVRAGPVIQRTWIKRFVDDNDMLTSNLTVFKEVVPSRWTGFDGGNPAGAARGAYPHLVADAATSASGAAAPNANSPQPAPPPLSNNDFIQPGGPLPGGENPAGISMPTSMPQ</sequence>
<feature type="signal peptide" evidence="2">
    <location>
        <begin position="1"/>
        <end position="26"/>
    </location>
</feature>
<organism evidence="3">
    <name type="scientific">Burkholderia pseudomallei</name>
    <name type="common">Pseudomonas pseudomallei</name>
    <dbReference type="NCBI Taxonomy" id="28450"/>
    <lineage>
        <taxon>Bacteria</taxon>
        <taxon>Pseudomonadati</taxon>
        <taxon>Pseudomonadota</taxon>
        <taxon>Betaproteobacteria</taxon>
        <taxon>Burkholderiales</taxon>
        <taxon>Burkholderiaceae</taxon>
        <taxon>Burkholderia</taxon>
        <taxon>pseudomallei group</taxon>
    </lineage>
</organism>
<feature type="region of interest" description="Disordered" evidence="1">
    <location>
        <begin position="192"/>
        <end position="239"/>
    </location>
</feature>
<keyword evidence="2" id="KW-0732">Signal</keyword>
<evidence type="ECO:0000256" key="1">
    <source>
        <dbReference type="SAM" id="MobiDB-lite"/>
    </source>
</evidence>
<protein>
    <submittedName>
        <fullName evidence="3">TraV protein</fullName>
    </submittedName>
</protein>
<name>A0A0C5B4J0_BURPE</name>
<reference evidence="3" key="1">
    <citation type="submission" date="2013-07" db="EMBL/GenBank/DDBJ databases">
        <title>Complete sequence of a native Burkholderia pseudomallei plasmid.</title>
        <authorList>
            <person name="Stone J.K."/>
            <person name="Bollig M.C."/>
            <person name="Gibbons H.S."/>
            <person name="Mayo M."/>
            <person name="Currie B.J."/>
            <person name="Keim P."/>
            <person name="Tuanyok A."/>
        </authorList>
    </citation>
    <scope>NUCLEOTIDE SEQUENCE</scope>
    <source>
        <strain evidence="3">MSHR1950</strain>
        <plasmid evidence="3">pBPSE01</plasmid>
    </source>
</reference>
<accession>A0A0C5B4J0</accession>
<dbReference type="AlphaFoldDB" id="A0A0C5B4J0"/>
<feature type="chain" id="PRO_5002186745" evidence="2">
    <location>
        <begin position="27"/>
        <end position="239"/>
    </location>
</feature>
<dbReference type="PROSITE" id="PS51257">
    <property type="entry name" value="PROKAR_LIPOPROTEIN"/>
    <property type="match status" value="1"/>
</dbReference>
<proteinExistence type="predicted"/>
<dbReference type="RefSeq" id="WP_080398458.1">
    <property type="nucleotide sequence ID" value="NZ_KF418775.1"/>
</dbReference>
<feature type="compositionally biased region" description="Low complexity" evidence="1">
    <location>
        <begin position="192"/>
        <end position="203"/>
    </location>
</feature>
<dbReference type="Pfam" id="PF09676">
    <property type="entry name" value="TraV"/>
    <property type="match status" value="1"/>
</dbReference>
<evidence type="ECO:0000313" key="3">
    <source>
        <dbReference type="EMBL" id="AJL34961.1"/>
    </source>
</evidence>
<gene>
    <name evidence="3" type="primary">traV</name>
    <name evidence="3" type="ORF">pBPS078</name>
</gene>
<geneLocation type="plasmid" evidence="3">
    <name>pBPSE01</name>
</geneLocation>
<dbReference type="EMBL" id="KF418775">
    <property type="protein sequence ID" value="AJL34961.1"/>
    <property type="molecule type" value="Genomic_DNA"/>
</dbReference>
<keyword evidence="3" id="KW-0614">Plasmid</keyword>
<evidence type="ECO:0000256" key="2">
    <source>
        <dbReference type="SAM" id="SignalP"/>
    </source>
</evidence>
<feature type="region of interest" description="Disordered" evidence="1">
    <location>
        <begin position="83"/>
        <end position="125"/>
    </location>
</feature>